<keyword evidence="4" id="KW-0805">Transcription regulation</keyword>
<dbReference type="KEGG" id="ess:ATZ33_08965"/>
<dbReference type="GO" id="GO:0008483">
    <property type="term" value="F:transaminase activity"/>
    <property type="evidence" value="ECO:0007669"/>
    <property type="project" value="UniProtKB-KW"/>
</dbReference>
<dbReference type="InterPro" id="IPR015424">
    <property type="entry name" value="PyrdxlP-dep_Trfase"/>
</dbReference>
<dbReference type="RefSeq" id="WP_071877488.1">
    <property type="nucleotide sequence ID" value="NZ_JXLC01000009.1"/>
</dbReference>
<accession>A0A0S3KB94</accession>
<evidence type="ECO:0000256" key="1">
    <source>
        <dbReference type="ARBA" id="ARBA00005384"/>
    </source>
</evidence>
<sequence length="453" mass="52177">MFKYLTIADDLVKKIQAGQLVPSQKLPAVRKLADQYSCSKQTVTQALKKLELEHFIYAKEKSGYFVVQKQLEEFNTLDTVYDFSSSSPNRQLFPINDFQHCFNRAIDTYQKELFLYGTAQGLPELIKTIKIQLENTQVFADPECMYITSGIQQALNILCQMPFPNNKTAILIEEPSYSLLIELLKVYHLPVFSLQRTAKGLDFDELERLFKEESIKFFYTTPRFHDPLGISYTKQEKLMLIHLAKKYDVYLLEDDYLADFDLDNKNDSVFSNDIYNKTIYLKSFSKIIFPGLRIGVVVLPPALKTTFFQYKKCADIDSSMFSQGALEIYINSGMYEYHLKNVRNAYFEKATAFNWSIQQHPLAKLIDVAPPLAMKTHLLLPQVIQIDSLIKSLKNKGVLLKKADSNYLSLPQSKRENILLIELATIDLSMIHSGATLLMDEIQKQIILKTRIN</sequence>
<dbReference type="GO" id="GO:0030170">
    <property type="term" value="F:pyridoxal phosphate binding"/>
    <property type="evidence" value="ECO:0007669"/>
    <property type="project" value="InterPro"/>
</dbReference>
<dbReference type="SMART" id="SM00345">
    <property type="entry name" value="HTH_GNTR"/>
    <property type="match status" value="1"/>
</dbReference>
<dbReference type="CDD" id="cd00609">
    <property type="entry name" value="AAT_like"/>
    <property type="match status" value="1"/>
</dbReference>
<dbReference type="GO" id="GO:0003677">
    <property type="term" value="F:DNA binding"/>
    <property type="evidence" value="ECO:0007669"/>
    <property type="project" value="UniProtKB-KW"/>
</dbReference>
<keyword evidence="5" id="KW-0238">DNA-binding</keyword>
<organism evidence="9 11">
    <name type="scientific">Enterococcus silesiacus</name>
    <dbReference type="NCBI Taxonomy" id="332949"/>
    <lineage>
        <taxon>Bacteria</taxon>
        <taxon>Bacillati</taxon>
        <taxon>Bacillota</taxon>
        <taxon>Bacilli</taxon>
        <taxon>Lactobacillales</taxon>
        <taxon>Enterococcaceae</taxon>
        <taxon>Enterococcus</taxon>
    </lineage>
</organism>
<evidence type="ECO:0000256" key="3">
    <source>
        <dbReference type="ARBA" id="ARBA00022898"/>
    </source>
</evidence>
<comment type="similarity">
    <text evidence="1">In the C-terminal section; belongs to the class-I pyridoxal-phosphate-dependent aminotransferase family.</text>
</comment>
<keyword evidence="2" id="KW-0032">Aminotransferase</keyword>
<keyword evidence="2" id="KW-0808">Transferase</keyword>
<keyword evidence="3" id="KW-0663">Pyridoxal phosphate</keyword>
<evidence type="ECO:0000256" key="6">
    <source>
        <dbReference type="ARBA" id="ARBA00023163"/>
    </source>
</evidence>
<evidence type="ECO:0000256" key="2">
    <source>
        <dbReference type="ARBA" id="ARBA00022576"/>
    </source>
</evidence>
<protein>
    <recommendedName>
        <fullName evidence="7">HTH gntR-type domain-containing protein</fullName>
    </recommendedName>
</protein>
<proteinExistence type="inferred from homology"/>
<dbReference type="Gene3D" id="3.40.640.10">
    <property type="entry name" value="Type I PLP-dependent aspartate aminotransferase-like (Major domain)"/>
    <property type="match status" value="1"/>
</dbReference>
<dbReference type="Proteomes" id="UP000183039">
    <property type="component" value="Unassembled WGS sequence"/>
</dbReference>
<dbReference type="PANTHER" id="PTHR46577:SF1">
    <property type="entry name" value="HTH-TYPE TRANSCRIPTIONAL REGULATORY PROTEIN GABR"/>
    <property type="match status" value="1"/>
</dbReference>
<dbReference type="SUPFAM" id="SSF46785">
    <property type="entry name" value="Winged helix' DNA-binding domain"/>
    <property type="match status" value="1"/>
</dbReference>
<dbReference type="InterPro" id="IPR000524">
    <property type="entry name" value="Tscrpt_reg_HTH_GntR"/>
</dbReference>
<dbReference type="Pfam" id="PF00392">
    <property type="entry name" value="GntR"/>
    <property type="match status" value="1"/>
</dbReference>
<reference evidence="9 11" key="1">
    <citation type="submission" date="2014-12" db="EMBL/GenBank/DDBJ databases">
        <title>Draft genome sequences of 29 type strains of Enterococci.</title>
        <authorList>
            <person name="Zhong Z."/>
            <person name="Sun Z."/>
            <person name="Liu W."/>
            <person name="Zhang W."/>
            <person name="Zhang H."/>
        </authorList>
    </citation>
    <scope>NUCLEOTIDE SEQUENCE [LARGE SCALE GENOMIC DNA]</scope>
    <source>
        <strain evidence="9 11">DSM 22801</strain>
    </source>
</reference>
<gene>
    <name evidence="8" type="ORF">ATZ33_08965</name>
    <name evidence="9" type="ORF">RV15_GL003565</name>
</gene>
<evidence type="ECO:0000313" key="10">
    <source>
        <dbReference type="Proteomes" id="UP000065511"/>
    </source>
</evidence>
<keyword evidence="10" id="KW-1185">Reference proteome</keyword>
<dbReference type="OrthoDB" id="9802328at2"/>
<reference evidence="8 10" key="2">
    <citation type="submission" date="2015-12" db="EMBL/GenBank/DDBJ databases">
        <authorList>
            <person name="Lauer A."/>
            <person name="Humrighouse B."/>
            <person name="Loparev V."/>
            <person name="Shewmaker P.L."/>
            <person name="Whitney A.M."/>
            <person name="McLaughlin R.W."/>
        </authorList>
    </citation>
    <scope>NUCLEOTIDE SEQUENCE [LARGE SCALE GENOMIC DNA]</scope>
    <source>
        <strain evidence="8 10">LMG 23085</strain>
    </source>
</reference>
<dbReference type="Proteomes" id="UP000065511">
    <property type="component" value="Chromosome"/>
</dbReference>
<dbReference type="CDD" id="cd07377">
    <property type="entry name" value="WHTH_GntR"/>
    <property type="match status" value="1"/>
</dbReference>
<dbReference type="InterPro" id="IPR004839">
    <property type="entry name" value="Aminotransferase_I/II_large"/>
</dbReference>
<dbReference type="SUPFAM" id="SSF53383">
    <property type="entry name" value="PLP-dependent transferases"/>
    <property type="match status" value="1"/>
</dbReference>
<dbReference type="InterPro" id="IPR036388">
    <property type="entry name" value="WH-like_DNA-bd_sf"/>
</dbReference>
<dbReference type="GO" id="GO:0003700">
    <property type="term" value="F:DNA-binding transcription factor activity"/>
    <property type="evidence" value="ECO:0007669"/>
    <property type="project" value="InterPro"/>
</dbReference>
<evidence type="ECO:0000256" key="5">
    <source>
        <dbReference type="ARBA" id="ARBA00023125"/>
    </source>
</evidence>
<evidence type="ECO:0000256" key="4">
    <source>
        <dbReference type="ARBA" id="ARBA00023015"/>
    </source>
</evidence>
<name>A0A0S3KB94_9ENTE</name>
<dbReference type="InterPro" id="IPR015421">
    <property type="entry name" value="PyrdxlP-dep_Trfase_major"/>
</dbReference>
<dbReference type="InterPro" id="IPR036390">
    <property type="entry name" value="WH_DNA-bd_sf"/>
</dbReference>
<feature type="domain" description="HTH gntR-type" evidence="7">
    <location>
        <begin position="1"/>
        <end position="69"/>
    </location>
</feature>
<keyword evidence="6" id="KW-0804">Transcription</keyword>
<dbReference type="EMBL" id="CP013614">
    <property type="protein sequence ID" value="ALS01492.1"/>
    <property type="molecule type" value="Genomic_DNA"/>
</dbReference>
<evidence type="ECO:0000313" key="11">
    <source>
        <dbReference type="Proteomes" id="UP000183039"/>
    </source>
</evidence>
<evidence type="ECO:0000313" key="9">
    <source>
        <dbReference type="EMBL" id="OJG91920.1"/>
    </source>
</evidence>
<evidence type="ECO:0000313" key="8">
    <source>
        <dbReference type="EMBL" id="ALS01492.1"/>
    </source>
</evidence>
<dbReference type="Gene3D" id="1.10.10.10">
    <property type="entry name" value="Winged helix-like DNA-binding domain superfamily/Winged helix DNA-binding domain"/>
    <property type="match status" value="1"/>
</dbReference>
<dbReference type="PROSITE" id="PS50949">
    <property type="entry name" value="HTH_GNTR"/>
    <property type="match status" value="1"/>
</dbReference>
<dbReference type="EMBL" id="JXLC01000009">
    <property type="protein sequence ID" value="OJG91920.1"/>
    <property type="molecule type" value="Genomic_DNA"/>
</dbReference>
<dbReference type="PANTHER" id="PTHR46577">
    <property type="entry name" value="HTH-TYPE TRANSCRIPTIONAL REGULATORY PROTEIN GABR"/>
    <property type="match status" value="1"/>
</dbReference>
<dbReference type="Pfam" id="PF00155">
    <property type="entry name" value="Aminotran_1_2"/>
    <property type="match status" value="1"/>
</dbReference>
<dbReference type="InterPro" id="IPR051446">
    <property type="entry name" value="HTH_trans_reg/aminotransferase"/>
</dbReference>
<dbReference type="AlphaFoldDB" id="A0A0S3KB94"/>
<evidence type="ECO:0000259" key="7">
    <source>
        <dbReference type="PROSITE" id="PS50949"/>
    </source>
</evidence>